<reference evidence="3" key="1">
    <citation type="submission" date="2023-08" db="EMBL/GenBank/DDBJ databases">
        <title>A de novo genome assembly of Solanum verrucosum Schlechtendal, a Mexican diploid species geographically isolated from the other diploid A-genome species in potato relatives.</title>
        <authorList>
            <person name="Hosaka K."/>
        </authorList>
    </citation>
    <scope>NUCLEOTIDE SEQUENCE</scope>
    <source>
        <tissue evidence="3">Young leaves</tissue>
    </source>
</reference>
<gene>
    <name evidence="3" type="ORF">MTR67_031524</name>
</gene>
<dbReference type="EMBL" id="CP133618">
    <property type="protein sequence ID" value="WMV38139.1"/>
    <property type="molecule type" value="Genomic_DNA"/>
</dbReference>
<dbReference type="Proteomes" id="UP001234989">
    <property type="component" value="Chromosome 7"/>
</dbReference>
<evidence type="ECO:0000256" key="1">
    <source>
        <dbReference type="SAM" id="Coils"/>
    </source>
</evidence>
<feature type="coiled-coil region" evidence="1">
    <location>
        <begin position="117"/>
        <end position="162"/>
    </location>
</feature>
<keyword evidence="4" id="KW-1185">Reference proteome</keyword>
<protein>
    <submittedName>
        <fullName evidence="3">Uncharacterized protein</fullName>
    </submittedName>
</protein>
<name>A0AAF0U2T0_SOLVR</name>
<feature type="compositionally biased region" description="Basic residues" evidence="2">
    <location>
        <begin position="28"/>
        <end position="39"/>
    </location>
</feature>
<sequence length="183" mass="20486">MEHKAPHVPLCIDTTDEIPLANIVPTRGRNHPRSLHKKSLSNPRPIPLSPHLNLTGITHFRKQSVLRERVVTGFGGLEMAILLTKLEVWYAQTVKDVVGRVDHTALPVSMRSPDNPLQRLTNQLATKEDQLLAMENAHQMEKATLEAHIVELQNELAEERAANITIVQHLTQLLHDPKPTSAS</sequence>
<evidence type="ECO:0000313" key="4">
    <source>
        <dbReference type="Proteomes" id="UP001234989"/>
    </source>
</evidence>
<accession>A0AAF0U2T0</accession>
<evidence type="ECO:0000313" key="3">
    <source>
        <dbReference type="EMBL" id="WMV38139.1"/>
    </source>
</evidence>
<proteinExistence type="predicted"/>
<organism evidence="3 4">
    <name type="scientific">Solanum verrucosum</name>
    <dbReference type="NCBI Taxonomy" id="315347"/>
    <lineage>
        <taxon>Eukaryota</taxon>
        <taxon>Viridiplantae</taxon>
        <taxon>Streptophyta</taxon>
        <taxon>Embryophyta</taxon>
        <taxon>Tracheophyta</taxon>
        <taxon>Spermatophyta</taxon>
        <taxon>Magnoliopsida</taxon>
        <taxon>eudicotyledons</taxon>
        <taxon>Gunneridae</taxon>
        <taxon>Pentapetalae</taxon>
        <taxon>asterids</taxon>
        <taxon>lamiids</taxon>
        <taxon>Solanales</taxon>
        <taxon>Solanaceae</taxon>
        <taxon>Solanoideae</taxon>
        <taxon>Solaneae</taxon>
        <taxon>Solanum</taxon>
    </lineage>
</organism>
<feature type="region of interest" description="Disordered" evidence="2">
    <location>
        <begin position="25"/>
        <end position="47"/>
    </location>
</feature>
<evidence type="ECO:0000256" key="2">
    <source>
        <dbReference type="SAM" id="MobiDB-lite"/>
    </source>
</evidence>
<keyword evidence="1" id="KW-0175">Coiled coil</keyword>
<dbReference type="AlphaFoldDB" id="A0AAF0U2T0"/>